<sequence length="145" mass="15318">MAKSLTTALRANRSTAAAQTIPPPQADGPSGAASSSSGDSTSPNLSSSPLDSFSGIQQALPSPATGGPSAPNGYTRTTSGRENSYESSVDTLAGGEDVHEHDDTDDALRRYRHGLYVYTSSRFDRFKSDLERKQQLDNRGTLASH</sequence>
<reference evidence="2 3" key="1">
    <citation type="submission" date="2021-12" db="EMBL/GenBank/DDBJ databases">
        <title>High titer production of polyol ester of fatty acids by Rhodotorula paludigena BS15 towards product separation-free biomass refinery.</title>
        <authorList>
            <person name="Mano J."/>
            <person name="Ono H."/>
            <person name="Tanaka T."/>
            <person name="Naito K."/>
            <person name="Sushida H."/>
            <person name="Ike M."/>
            <person name="Tokuyasu K."/>
            <person name="Kitaoka M."/>
        </authorList>
    </citation>
    <scope>NUCLEOTIDE SEQUENCE [LARGE SCALE GENOMIC DNA]</scope>
    <source>
        <strain evidence="2 3">BS15</strain>
    </source>
</reference>
<accession>A0AAV5G966</accession>
<evidence type="ECO:0000313" key="2">
    <source>
        <dbReference type="EMBL" id="GJN89045.1"/>
    </source>
</evidence>
<name>A0AAV5G966_9BASI</name>
<keyword evidence="3" id="KW-1185">Reference proteome</keyword>
<feature type="compositionally biased region" description="Low complexity" evidence="1">
    <location>
        <begin position="27"/>
        <end position="54"/>
    </location>
</feature>
<feature type="compositionally biased region" description="Polar residues" evidence="1">
    <location>
        <begin position="1"/>
        <end position="14"/>
    </location>
</feature>
<feature type="compositionally biased region" description="Basic and acidic residues" evidence="1">
    <location>
        <begin position="96"/>
        <end position="108"/>
    </location>
</feature>
<organism evidence="2 3">
    <name type="scientific">Rhodotorula paludigena</name>
    <dbReference type="NCBI Taxonomy" id="86838"/>
    <lineage>
        <taxon>Eukaryota</taxon>
        <taxon>Fungi</taxon>
        <taxon>Dikarya</taxon>
        <taxon>Basidiomycota</taxon>
        <taxon>Pucciniomycotina</taxon>
        <taxon>Microbotryomycetes</taxon>
        <taxon>Sporidiobolales</taxon>
        <taxon>Sporidiobolaceae</taxon>
        <taxon>Rhodotorula</taxon>
    </lineage>
</organism>
<proteinExistence type="predicted"/>
<evidence type="ECO:0000313" key="3">
    <source>
        <dbReference type="Proteomes" id="UP001342314"/>
    </source>
</evidence>
<feature type="region of interest" description="Disordered" evidence="1">
    <location>
        <begin position="1"/>
        <end position="108"/>
    </location>
</feature>
<feature type="compositionally biased region" description="Polar residues" evidence="1">
    <location>
        <begin position="72"/>
        <end position="90"/>
    </location>
</feature>
<protein>
    <submittedName>
        <fullName evidence="2">Uncharacterized protein</fullName>
    </submittedName>
</protein>
<gene>
    <name evidence="2" type="ORF">Rhopal_002019-T1</name>
</gene>
<dbReference type="EMBL" id="BQKY01000004">
    <property type="protein sequence ID" value="GJN89045.1"/>
    <property type="molecule type" value="Genomic_DNA"/>
</dbReference>
<dbReference type="AlphaFoldDB" id="A0AAV5G966"/>
<comment type="caution">
    <text evidence="2">The sequence shown here is derived from an EMBL/GenBank/DDBJ whole genome shotgun (WGS) entry which is preliminary data.</text>
</comment>
<evidence type="ECO:0000256" key="1">
    <source>
        <dbReference type="SAM" id="MobiDB-lite"/>
    </source>
</evidence>
<dbReference type="Proteomes" id="UP001342314">
    <property type="component" value="Unassembled WGS sequence"/>
</dbReference>